<evidence type="ECO:0000256" key="1">
    <source>
        <dbReference type="ARBA" id="ARBA00004906"/>
    </source>
</evidence>
<dbReference type="UniPathway" id="UPA00143"/>
<accession>A0A8C4Q3H2</accession>
<dbReference type="Gene3D" id="1.10.750.20">
    <property type="entry name" value="SOCS box"/>
    <property type="match status" value="1"/>
</dbReference>
<evidence type="ECO:0000256" key="6">
    <source>
        <dbReference type="PROSITE-ProRule" id="PRU00191"/>
    </source>
</evidence>
<evidence type="ECO:0000313" key="11">
    <source>
        <dbReference type="Proteomes" id="UP000694388"/>
    </source>
</evidence>
<feature type="transmembrane region" description="Helical" evidence="7">
    <location>
        <begin position="28"/>
        <end position="54"/>
    </location>
</feature>
<keyword evidence="7" id="KW-1133">Transmembrane helix</keyword>
<reference evidence="10" key="2">
    <citation type="submission" date="2025-09" db="UniProtKB">
        <authorList>
            <consortium name="Ensembl"/>
        </authorList>
    </citation>
    <scope>IDENTIFICATION</scope>
</reference>
<dbReference type="SUPFAM" id="SSF55550">
    <property type="entry name" value="SH2 domain"/>
    <property type="match status" value="1"/>
</dbReference>
<dbReference type="Ensembl" id="ENSEBUT00000009883.1">
    <property type="protein sequence ID" value="ENSEBUP00000009360.1"/>
    <property type="gene ID" value="ENSEBUG00000006028.1"/>
</dbReference>
<evidence type="ECO:0000313" key="10">
    <source>
        <dbReference type="Ensembl" id="ENSEBUP00000009360.1"/>
    </source>
</evidence>
<dbReference type="Proteomes" id="UP000694388">
    <property type="component" value="Unplaced"/>
</dbReference>
<dbReference type="InterPro" id="IPR036860">
    <property type="entry name" value="SH2_dom_sf"/>
</dbReference>
<dbReference type="SMART" id="SM00253">
    <property type="entry name" value="SOCS"/>
    <property type="match status" value="1"/>
</dbReference>
<dbReference type="PROSITE" id="PS50225">
    <property type="entry name" value="SOCS"/>
    <property type="match status" value="1"/>
</dbReference>
<dbReference type="GO" id="GO:0046854">
    <property type="term" value="P:phosphatidylinositol phosphate biosynthetic process"/>
    <property type="evidence" value="ECO:0007669"/>
    <property type="project" value="TreeGrafter"/>
</dbReference>
<dbReference type="GO" id="GO:0035556">
    <property type="term" value="P:intracellular signal transduction"/>
    <property type="evidence" value="ECO:0007669"/>
    <property type="project" value="InterPro"/>
</dbReference>
<dbReference type="AlphaFoldDB" id="A0A8C4Q3H2"/>
<keyword evidence="4" id="KW-0833">Ubl conjugation pathway</keyword>
<dbReference type="GO" id="GO:0046935">
    <property type="term" value="F:1-phosphatidylinositol-3-kinase regulator activity"/>
    <property type="evidence" value="ECO:0007669"/>
    <property type="project" value="TreeGrafter"/>
</dbReference>
<reference evidence="10" key="1">
    <citation type="submission" date="2025-08" db="UniProtKB">
        <authorList>
            <consortium name="Ensembl"/>
        </authorList>
    </citation>
    <scope>IDENTIFICATION</scope>
</reference>
<name>A0A8C4Q3H2_EPTBU</name>
<evidence type="ECO:0000256" key="7">
    <source>
        <dbReference type="SAM" id="Phobius"/>
    </source>
</evidence>
<evidence type="ECO:0000256" key="4">
    <source>
        <dbReference type="ARBA" id="ARBA00022786"/>
    </source>
</evidence>
<evidence type="ECO:0000256" key="2">
    <source>
        <dbReference type="ARBA" id="ARBA00022604"/>
    </source>
</evidence>
<keyword evidence="7" id="KW-0472">Membrane</keyword>
<dbReference type="SUPFAM" id="SSF158235">
    <property type="entry name" value="SOCS box-like"/>
    <property type="match status" value="1"/>
</dbReference>
<dbReference type="InterPro" id="IPR001496">
    <property type="entry name" value="SOCS_box"/>
</dbReference>
<dbReference type="GO" id="GO:0009968">
    <property type="term" value="P:negative regulation of signal transduction"/>
    <property type="evidence" value="ECO:0007669"/>
    <property type="project" value="UniProtKB-KW"/>
</dbReference>
<protein>
    <submittedName>
        <fullName evidence="10">Cytokine inducible SH2-containing protein b</fullName>
    </submittedName>
</protein>
<keyword evidence="5 6" id="KW-0727">SH2 domain</keyword>
<evidence type="ECO:0000256" key="3">
    <source>
        <dbReference type="ARBA" id="ARBA00022700"/>
    </source>
</evidence>
<dbReference type="PANTHER" id="PTHR10155:SF16">
    <property type="entry name" value="SUPPRESSOR OF CYTOKINE SIGNALING 2"/>
    <property type="match status" value="1"/>
</dbReference>
<sequence>CSQKHNQNTALGHSSLNRERRLKGSIDYVHGFFFCLISKNNILFCMFLCAGFYWGALSAEEAHNLLSCCAPGTFLIRDSAHPAFLFALSLQTELGATNIRISGGVQGYRLDSHPLVKPKLFTFPSCLALVEFYSLDGFRLCFNRPFYHAAPSLKHLCRIAINRDTTYPSRLPLPKSLGFVLYASDCPGC</sequence>
<keyword evidence="11" id="KW-1185">Reference proteome</keyword>
<dbReference type="GO" id="GO:0016567">
    <property type="term" value="P:protein ubiquitination"/>
    <property type="evidence" value="ECO:0007669"/>
    <property type="project" value="UniProtKB-UniPathway"/>
</dbReference>
<keyword evidence="2" id="KW-0341">Growth regulation</keyword>
<proteinExistence type="predicted"/>
<feature type="domain" description="SH2" evidence="8">
    <location>
        <begin position="52"/>
        <end position="152"/>
    </location>
</feature>
<comment type="pathway">
    <text evidence="1">Protein modification; protein ubiquitination.</text>
</comment>
<dbReference type="Gene3D" id="3.30.505.10">
    <property type="entry name" value="SH2 domain"/>
    <property type="match status" value="1"/>
</dbReference>
<dbReference type="PANTHER" id="PTHR10155">
    <property type="entry name" value="PHOSPHATIDYLINOSITOL 3-KINASE REGULATORY SUBUNIT"/>
    <property type="match status" value="1"/>
</dbReference>
<evidence type="ECO:0000259" key="9">
    <source>
        <dbReference type="PROSITE" id="PS50225"/>
    </source>
</evidence>
<keyword evidence="3" id="KW-0734">Signal transduction inhibitor</keyword>
<dbReference type="GO" id="GO:0005942">
    <property type="term" value="C:phosphatidylinositol 3-kinase complex"/>
    <property type="evidence" value="ECO:0007669"/>
    <property type="project" value="TreeGrafter"/>
</dbReference>
<evidence type="ECO:0000256" key="5">
    <source>
        <dbReference type="ARBA" id="ARBA00022999"/>
    </source>
</evidence>
<dbReference type="GeneTree" id="ENSGT00940000157392"/>
<dbReference type="PROSITE" id="PS50001">
    <property type="entry name" value="SH2"/>
    <property type="match status" value="1"/>
</dbReference>
<evidence type="ECO:0000259" key="8">
    <source>
        <dbReference type="PROSITE" id="PS50001"/>
    </source>
</evidence>
<dbReference type="Pfam" id="PF00017">
    <property type="entry name" value="SH2"/>
    <property type="match status" value="1"/>
</dbReference>
<dbReference type="SMART" id="SM00252">
    <property type="entry name" value="SH2"/>
    <property type="match status" value="1"/>
</dbReference>
<keyword evidence="7" id="KW-0812">Transmembrane</keyword>
<organism evidence="10 11">
    <name type="scientific">Eptatretus burgeri</name>
    <name type="common">Inshore hagfish</name>
    <dbReference type="NCBI Taxonomy" id="7764"/>
    <lineage>
        <taxon>Eukaryota</taxon>
        <taxon>Metazoa</taxon>
        <taxon>Chordata</taxon>
        <taxon>Craniata</taxon>
        <taxon>Vertebrata</taxon>
        <taxon>Cyclostomata</taxon>
        <taxon>Myxini</taxon>
        <taxon>Myxiniformes</taxon>
        <taxon>Myxinidae</taxon>
        <taxon>Eptatretinae</taxon>
        <taxon>Eptatretus</taxon>
    </lineage>
</organism>
<dbReference type="Pfam" id="PF07525">
    <property type="entry name" value="SOCS_box"/>
    <property type="match status" value="1"/>
</dbReference>
<feature type="domain" description="SOCS box" evidence="9">
    <location>
        <begin position="150"/>
        <end position="177"/>
    </location>
</feature>
<dbReference type="InterPro" id="IPR000980">
    <property type="entry name" value="SH2"/>
</dbReference>
<dbReference type="InterPro" id="IPR036036">
    <property type="entry name" value="SOCS_box-like_dom_sf"/>
</dbReference>
<dbReference type="OMA" id="LRKTGWY"/>